<keyword evidence="1" id="KW-0812">Transmembrane</keyword>
<feature type="transmembrane region" description="Helical" evidence="1">
    <location>
        <begin position="129"/>
        <end position="149"/>
    </location>
</feature>
<dbReference type="Proteomes" id="UP001203297">
    <property type="component" value="Unassembled WGS sequence"/>
</dbReference>
<keyword evidence="3" id="KW-1185">Reference proteome</keyword>
<evidence type="ECO:0000256" key="1">
    <source>
        <dbReference type="SAM" id="Phobius"/>
    </source>
</evidence>
<evidence type="ECO:0000313" key="3">
    <source>
        <dbReference type="Proteomes" id="UP001203297"/>
    </source>
</evidence>
<feature type="non-terminal residue" evidence="2">
    <location>
        <position position="174"/>
    </location>
</feature>
<name>A0AAD4QKQ9_9AGAM</name>
<protein>
    <submittedName>
        <fullName evidence="2">Uncharacterized protein</fullName>
    </submittedName>
</protein>
<evidence type="ECO:0000313" key="2">
    <source>
        <dbReference type="EMBL" id="KAI0294906.1"/>
    </source>
</evidence>
<gene>
    <name evidence="2" type="ORF">B0F90DRAFT_1753743</name>
</gene>
<comment type="caution">
    <text evidence="2">The sequence shown here is derived from an EMBL/GenBank/DDBJ whole genome shotgun (WGS) entry which is preliminary data.</text>
</comment>
<keyword evidence="1" id="KW-0472">Membrane</keyword>
<sequence length="174" mass="19282">MSSNVPASSRSVFISSPYSSLAIPMAATTATTTRVSWPSTPPLPAPVPLTDPNRSSINPPQTMSNTHFNSRYPSIPVPEYQWEDELVVDLLAIPPRLNFLGKFSTISDPKVNNLMRATMFADRVRIKGLPILCVIHIFFLLILLSRSFLSLSTTTSHLFALLFSSLLFLNFAWA</sequence>
<reference evidence="2" key="1">
    <citation type="journal article" date="2022" name="New Phytol.">
        <title>Evolutionary transition to the ectomycorrhizal habit in the genomes of a hyperdiverse lineage of mushroom-forming fungi.</title>
        <authorList>
            <person name="Looney B."/>
            <person name="Miyauchi S."/>
            <person name="Morin E."/>
            <person name="Drula E."/>
            <person name="Courty P.E."/>
            <person name="Kohler A."/>
            <person name="Kuo A."/>
            <person name="LaButti K."/>
            <person name="Pangilinan J."/>
            <person name="Lipzen A."/>
            <person name="Riley R."/>
            <person name="Andreopoulos W."/>
            <person name="He G."/>
            <person name="Johnson J."/>
            <person name="Nolan M."/>
            <person name="Tritt A."/>
            <person name="Barry K.W."/>
            <person name="Grigoriev I.V."/>
            <person name="Nagy L.G."/>
            <person name="Hibbett D."/>
            <person name="Henrissat B."/>
            <person name="Matheny P.B."/>
            <person name="Labbe J."/>
            <person name="Martin F.M."/>
        </authorList>
    </citation>
    <scope>NUCLEOTIDE SEQUENCE</scope>
    <source>
        <strain evidence="2">BPL690</strain>
    </source>
</reference>
<proteinExistence type="predicted"/>
<organism evidence="2 3">
    <name type="scientific">Multifurca ochricompacta</name>
    <dbReference type="NCBI Taxonomy" id="376703"/>
    <lineage>
        <taxon>Eukaryota</taxon>
        <taxon>Fungi</taxon>
        <taxon>Dikarya</taxon>
        <taxon>Basidiomycota</taxon>
        <taxon>Agaricomycotina</taxon>
        <taxon>Agaricomycetes</taxon>
        <taxon>Russulales</taxon>
        <taxon>Russulaceae</taxon>
        <taxon>Multifurca</taxon>
    </lineage>
</organism>
<feature type="transmembrane region" description="Helical" evidence="1">
    <location>
        <begin position="155"/>
        <end position="173"/>
    </location>
</feature>
<accession>A0AAD4QKQ9</accession>
<keyword evidence="1" id="KW-1133">Transmembrane helix</keyword>
<dbReference type="EMBL" id="WTXG01000065">
    <property type="protein sequence ID" value="KAI0294906.1"/>
    <property type="molecule type" value="Genomic_DNA"/>
</dbReference>
<dbReference type="AlphaFoldDB" id="A0AAD4QKQ9"/>